<gene>
    <name evidence="9" type="ORF">E5347_12205</name>
</gene>
<keyword evidence="7" id="KW-0449">Lipoprotein</keyword>
<protein>
    <submittedName>
        <fullName evidence="9">Carbohydrate ABC transporter substrate-binding protein</fullName>
    </submittedName>
</protein>
<dbReference type="OrthoDB" id="42940at2"/>
<keyword evidence="4 8" id="KW-0732">Signal</keyword>
<dbReference type="InterPro" id="IPR006059">
    <property type="entry name" value="SBP"/>
</dbReference>
<name>A0A4S2DHA9_9CLOT</name>
<keyword evidence="5" id="KW-0472">Membrane</keyword>
<evidence type="ECO:0000256" key="8">
    <source>
        <dbReference type="SAM" id="SignalP"/>
    </source>
</evidence>
<evidence type="ECO:0000256" key="6">
    <source>
        <dbReference type="ARBA" id="ARBA00023139"/>
    </source>
</evidence>
<dbReference type="PROSITE" id="PS51257">
    <property type="entry name" value="PROKAR_LIPOPROTEIN"/>
    <property type="match status" value="1"/>
</dbReference>
<proteinExistence type="inferred from homology"/>
<accession>A0A4S2DHA9</accession>
<keyword evidence="3" id="KW-1003">Cell membrane</keyword>
<keyword evidence="6" id="KW-0564">Palmitate</keyword>
<organism evidence="9 10">
    <name type="scientific">Clostridium sartagoforme</name>
    <dbReference type="NCBI Taxonomy" id="84031"/>
    <lineage>
        <taxon>Bacteria</taxon>
        <taxon>Bacillati</taxon>
        <taxon>Bacillota</taxon>
        <taxon>Clostridia</taxon>
        <taxon>Eubacteriales</taxon>
        <taxon>Clostridiaceae</taxon>
        <taxon>Clostridium</taxon>
    </lineage>
</organism>
<evidence type="ECO:0000313" key="10">
    <source>
        <dbReference type="Proteomes" id="UP000306888"/>
    </source>
</evidence>
<dbReference type="Gene3D" id="3.40.190.10">
    <property type="entry name" value="Periplasmic binding protein-like II"/>
    <property type="match status" value="2"/>
</dbReference>
<keyword evidence="10" id="KW-1185">Reference proteome</keyword>
<dbReference type="Pfam" id="PF01547">
    <property type="entry name" value="SBP_bac_1"/>
    <property type="match status" value="1"/>
</dbReference>
<evidence type="ECO:0000313" key="9">
    <source>
        <dbReference type="EMBL" id="TGY41487.1"/>
    </source>
</evidence>
<dbReference type="EMBL" id="SRYR01000007">
    <property type="protein sequence ID" value="TGY41487.1"/>
    <property type="molecule type" value="Genomic_DNA"/>
</dbReference>
<sequence>MKAKKIIATLLMLPMLMVGCTKAGEKQSEEIGGTIKVVTSRTDADKLFEKIEEDFKKLYPNVEDIVWESSADYDKYIMTRMNTKDYGDVLFLPFSMNGTPEEYENYFEPLGTVDELKEKYIDVTEADYNDVAYGLPVALNSLGIIYNEEVLKKAGVEEMPTSTEEFIEACKKIKENTDAIPFYTNYNKTLGTWGGTLTSYGGEQYRSAMLEAGTGFKEGQPIREIMDLFYGLASNGLTEADPITGDFAKSLQMLADGEVAMIMKGSQDAKMIQELSTNGSKINIAPLPVKFNGQTSIAFGAPSVIVMNKNSENKATAKAFLEFFISAQSGYADDLGGMSPSKEDLTAEQKEMFENNNIVLTSSTETPEIDSKYAAITNEVGVGRLTDVLQKVINIGLYPNENESYIDYVNSLESKWEAAAKANE</sequence>
<evidence type="ECO:0000256" key="5">
    <source>
        <dbReference type="ARBA" id="ARBA00023136"/>
    </source>
</evidence>
<evidence type="ECO:0000256" key="7">
    <source>
        <dbReference type="ARBA" id="ARBA00023288"/>
    </source>
</evidence>
<dbReference type="SUPFAM" id="SSF53850">
    <property type="entry name" value="Periplasmic binding protein-like II"/>
    <property type="match status" value="1"/>
</dbReference>
<evidence type="ECO:0000256" key="3">
    <source>
        <dbReference type="ARBA" id="ARBA00022475"/>
    </source>
</evidence>
<comment type="similarity">
    <text evidence="1">Belongs to the bacterial solute-binding protein 1 family.</text>
</comment>
<dbReference type="AlphaFoldDB" id="A0A4S2DHA9"/>
<feature type="chain" id="PRO_5020684756" evidence="8">
    <location>
        <begin position="24"/>
        <end position="424"/>
    </location>
</feature>
<dbReference type="PROSITE" id="PS01037">
    <property type="entry name" value="SBP_BACTERIAL_1"/>
    <property type="match status" value="1"/>
</dbReference>
<evidence type="ECO:0000256" key="1">
    <source>
        <dbReference type="ARBA" id="ARBA00008520"/>
    </source>
</evidence>
<reference evidence="9 10" key="1">
    <citation type="submission" date="2019-04" db="EMBL/GenBank/DDBJ databases">
        <title>Microbes associate with the intestines of laboratory mice.</title>
        <authorList>
            <person name="Navarre W."/>
            <person name="Wong E."/>
            <person name="Huang K."/>
            <person name="Tropini C."/>
            <person name="Ng K."/>
            <person name="Yu B."/>
        </authorList>
    </citation>
    <scope>NUCLEOTIDE SEQUENCE [LARGE SCALE GENOMIC DNA]</scope>
    <source>
        <strain evidence="9 10">NM50_B9-20</strain>
    </source>
</reference>
<dbReference type="InterPro" id="IPR006061">
    <property type="entry name" value="SBP_1_CS"/>
</dbReference>
<dbReference type="PANTHER" id="PTHR43649:SF33">
    <property type="entry name" value="POLYGALACTURONAN_RHAMNOGALACTURONAN-BINDING PROTEIN YTCQ"/>
    <property type="match status" value="1"/>
</dbReference>
<feature type="signal peptide" evidence="8">
    <location>
        <begin position="1"/>
        <end position="23"/>
    </location>
</feature>
<dbReference type="Proteomes" id="UP000306888">
    <property type="component" value="Unassembled WGS sequence"/>
</dbReference>
<dbReference type="GO" id="GO:0055085">
    <property type="term" value="P:transmembrane transport"/>
    <property type="evidence" value="ECO:0007669"/>
    <property type="project" value="InterPro"/>
</dbReference>
<comment type="caution">
    <text evidence="9">The sequence shown here is derived from an EMBL/GenBank/DDBJ whole genome shotgun (WGS) entry which is preliminary data.</text>
</comment>
<evidence type="ECO:0000256" key="2">
    <source>
        <dbReference type="ARBA" id="ARBA00022448"/>
    </source>
</evidence>
<dbReference type="RefSeq" id="WP_136007508.1">
    <property type="nucleotide sequence ID" value="NZ_SRYR01000007.1"/>
</dbReference>
<dbReference type="InterPro" id="IPR050490">
    <property type="entry name" value="Bact_solute-bd_prot1"/>
</dbReference>
<keyword evidence="2" id="KW-0813">Transport</keyword>
<dbReference type="PANTHER" id="PTHR43649">
    <property type="entry name" value="ARABINOSE-BINDING PROTEIN-RELATED"/>
    <property type="match status" value="1"/>
</dbReference>
<evidence type="ECO:0000256" key="4">
    <source>
        <dbReference type="ARBA" id="ARBA00022729"/>
    </source>
</evidence>